<keyword evidence="1" id="KW-0812">Transmembrane</keyword>
<comment type="caution">
    <text evidence="2">The sequence shown here is derived from an EMBL/GenBank/DDBJ whole genome shotgun (WGS) entry which is preliminary data.</text>
</comment>
<evidence type="ECO:0000313" key="3">
    <source>
        <dbReference type="Proteomes" id="UP000054977"/>
    </source>
</evidence>
<sequence length="276" mass="29396">MPISGGHRRGISKRRSLASAVGGIATYCRGFAVDIEAKRKELPATFHDGKVAERLDTRFLSTCSPAVHVLLVTQISARTREGYMAPRHSLLGERHEFTDKARLNTLQTVATRWRRPVASNNMPGRKGFRCFLQRAGLSGSAAALASAAAAAQRAVAEGSSAWAPLNAVTHCIWPKTAFREEALSLRYTVTGALIHAGSAVFWATLFESLAGLRPSFARASTAAAATAGIAYVVDYHVVPKRVTPGFEAHLSGKSFLAIYVALGAGLALAALARKPT</sequence>
<keyword evidence="3" id="KW-1185">Reference proteome</keyword>
<evidence type="ECO:0000313" key="2">
    <source>
        <dbReference type="EMBL" id="SAL60654.1"/>
    </source>
</evidence>
<keyword evidence="1" id="KW-1133">Transmembrane helix</keyword>
<keyword evidence="1" id="KW-0472">Membrane</keyword>
<proteinExistence type="predicted"/>
<organism evidence="2 3">
    <name type="scientific">Caballeronia humi</name>
    <dbReference type="NCBI Taxonomy" id="326474"/>
    <lineage>
        <taxon>Bacteria</taxon>
        <taxon>Pseudomonadati</taxon>
        <taxon>Pseudomonadota</taxon>
        <taxon>Betaproteobacteria</taxon>
        <taxon>Burkholderiales</taxon>
        <taxon>Burkholderiaceae</taxon>
        <taxon>Caballeronia</taxon>
    </lineage>
</organism>
<name>A0A158IVJ0_9BURK</name>
<feature type="transmembrane region" description="Helical" evidence="1">
    <location>
        <begin position="215"/>
        <end position="233"/>
    </location>
</feature>
<dbReference type="STRING" id="326474.AWB65_05481"/>
<feature type="transmembrane region" description="Helical" evidence="1">
    <location>
        <begin position="185"/>
        <end position="203"/>
    </location>
</feature>
<reference evidence="2" key="1">
    <citation type="submission" date="2016-01" db="EMBL/GenBank/DDBJ databases">
        <authorList>
            <person name="Peeters C."/>
        </authorList>
    </citation>
    <scope>NUCLEOTIDE SEQUENCE [LARGE SCALE GENOMIC DNA]</scope>
    <source>
        <strain evidence="2">LMG 22934</strain>
    </source>
</reference>
<dbReference type="Proteomes" id="UP000054977">
    <property type="component" value="Unassembled WGS sequence"/>
</dbReference>
<feature type="transmembrane region" description="Helical" evidence="1">
    <location>
        <begin position="254"/>
        <end position="272"/>
    </location>
</feature>
<protein>
    <submittedName>
        <fullName evidence="2">Uncharacterized protein</fullName>
    </submittedName>
</protein>
<evidence type="ECO:0000256" key="1">
    <source>
        <dbReference type="SAM" id="Phobius"/>
    </source>
</evidence>
<dbReference type="AlphaFoldDB" id="A0A158IVJ0"/>
<accession>A0A158IVJ0</accession>
<dbReference type="EMBL" id="FCNW02000045">
    <property type="protein sequence ID" value="SAL60654.1"/>
    <property type="molecule type" value="Genomic_DNA"/>
</dbReference>
<gene>
    <name evidence="2" type="ORF">AWB65_05481</name>
</gene>